<comment type="caution">
    <text evidence="3">The sequence shown here is derived from an EMBL/GenBank/DDBJ whole genome shotgun (WGS) entry which is preliminary data.</text>
</comment>
<protein>
    <recommendedName>
        <fullName evidence="5">PspA/IM30 family protein</fullName>
    </recommendedName>
</protein>
<organism evidence="3 4">
    <name type="scientific">Hominisplanchenecus faecis</name>
    <dbReference type="NCBI Taxonomy" id="2885351"/>
    <lineage>
        <taxon>Bacteria</taxon>
        <taxon>Bacillati</taxon>
        <taxon>Bacillota</taxon>
        <taxon>Clostridia</taxon>
        <taxon>Lachnospirales</taxon>
        <taxon>Lachnospiraceae</taxon>
        <taxon>Hominisplanchenecus</taxon>
    </lineage>
</organism>
<evidence type="ECO:0000256" key="2">
    <source>
        <dbReference type="SAM" id="MobiDB-lite"/>
    </source>
</evidence>
<feature type="compositionally biased region" description="Basic and acidic residues" evidence="2">
    <location>
        <begin position="107"/>
        <end position="119"/>
    </location>
</feature>
<dbReference type="RefSeq" id="WP_248834598.1">
    <property type="nucleotide sequence ID" value="NZ_JAJEQE010000003.1"/>
</dbReference>
<evidence type="ECO:0008006" key="5">
    <source>
        <dbReference type="Google" id="ProtNLM"/>
    </source>
</evidence>
<feature type="region of interest" description="Disordered" evidence="2">
    <location>
        <begin position="107"/>
        <end position="166"/>
    </location>
</feature>
<feature type="coiled-coil region" evidence="1">
    <location>
        <begin position="173"/>
        <end position="200"/>
    </location>
</feature>
<name>A0ABS8ES01_9FIRM</name>
<proteinExistence type="predicted"/>
<feature type="compositionally biased region" description="Acidic residues" evidence="2">
    <location>
        <begin position="133"/>
        <end position="148"/>
    </location>
</feature>
<keyword evidence="1" id="KW-0175">Coiled coil</keyword>
<keyword evidence="4" id="KW-1185">Reference proteome</keyword>
<gene>
    <name evidence="3" type="ORF">LKD42_01550</name>
</gene>
<feature type="compositionally biased region" description="Acidic residues" evidence="2">
    <location>
        <begin position="69"/>
        <end position="85"/>
    </location>
</feature>
<evidence type="ECO:0000256" key="1">
    <source>
        <dbReference type="SAM" id="Coils"/>
    </source>
</evidence>
<accession>A0ABS8ES01</accession>
<reference evidence="3 4" key="1">
    <citation type="submission" date="2021-10" db="EMBL/GenBank/DDBJ databases">
        <title>Anaerobic single-cell dispensing facilitates the cultivation of human gut bacteria.</title>
        <authorList>
            <person name="Afrizal A."/>
        </authorList>
    </citation>
    <scope>NUCLEOTIDE SEQUENCE [LARGE SCALE GENOMIC DNA]</scope>
    <source>
        <strain evidence="3 4">CLA-AA-H246</strain>
    </source>
</reference>
<evidence type="ECO:0000313" key="4">
    <source>
        <dbReference type="Proteomes" id="UP001299235"/>
    </source>
</evidence>
<dbReference type="Proteomes" id="UP001299235">
    <property type="component" value="Unassembled WGS sequence"/>
</dbReference>
<feature type="region of interest" description="Disordered" evidence="2">
    <location>
        <begin position="69"/>
        <end position="92"/>
    </location>
</feature>
<dbReference type="EMBL" id="JAJEQE010000003">
    <property type="protein sequence ID" value="MCC2147946.1"/>
    <property type="molecule type" value="Genomic_DNA"/>
</dbReference>
<sequence length="275" mass="31122">MGFFDKALKKVQDVGENIAASANNVKTVVETSVQDTMEITGLKRQIRELEKEMDAQYLQIGKKYAEFVADMDDAEPETAENEAAEATESSEVIDEVKEEAIDEVKAEAAAETVDEAKEEAADETIDEVKAEDTAETIDEEKEVSEEPAEDKVAEESDEDEEPVFDVSDFLTIIKQDQAKKKELENQLAEVEKRAKQNTLLREKTKAEESFEQEKGVLDKALAMEIISKEEYEQKLNIARKKVENFEEIKKIEQQFEMGIITKEEKDEKINAILNA</sequence>
<evidence type="ECO:0000313" key="3">
    <source>
        <dbReference type="EMBL" id="MCC2147946.1"/>
    </source>
</evidence>